<name>A0A4V6EN65_9FIRM</name>
<dbReference type="KEGG" id="rher:EHE19_016910"/>
<dbReference type="AlphaFoldDB" id="A0A4V6EN65"/>
<dbReference type="EMBL" id="CP061336">
    <property type="protein sequence ID" value="QNU66516.1"/>
    <property type="molecule type" value="Genomic_DNA"/>
</dbReference>
<accession>A0A4V6EN65</accession>
<protein>
    <submittedName>
        <fullName evidence="1">Helix-turn-helix transcriptional regulator</fullName>
    </submittedName>
</protein>
<keyword evidence="2" id="KW-1185">Reference proteome</keyword>
<proteinExistence type="predicted"/>
<evidence type="ECO:0000313" key="2">
    <source>
        <dbReference type="Proteomes" id="UP000306409"/>
    </source>
</evidence>
<dbReference type="Proteomes" id="UP000306409">
    <property type="component" value="Chromosome"/>
</dbReference>
<sequence>MGRKKIEKVPIDCNILDEALKKRKLSINKLTDDKKDYYIGVTRRTISRARHDGYINPEILDKIGEQLNVNPYWLTGQGLNVLPSMKKNSEYCKTENHPYKKVAQKINLSHHFQELLILHGVSYEQFNSLSEATQHGFEMEIDLVIQMVIIKYFSPHAKPDDVFLSNEDLYEMSCDVLSSETYKKLFNLLEL</sequence>
<dbReference type="InterPro" id="IPR001387">
    <property type="entry name" value="Cro/C1-type_HTH"/>
</dbReference>
<dbReference type="RefSeq" id="WP_137698981.1">
    <property type="nucleotide sequence ID" value="NZ_CP061336.1"/>
</dbReference>
<gene>
    <name evidence="1" type="ORF">EHE19_016910</name>
</gene>
<dbReference type="CDD" id="cd00093">
    <property type="entry name" value="HTH_XRE"/>
    <property type="match status" value="1"/>
</dbReference>
<reference evidence="1 2" key="1">
    <citation type="submission" date="2020-09" db="EMBL/GenBank/DDBJ databases">
        <title>Characterization and genome sequencing of Ruminiclostridium sp. nov. MA18.</title>
        <authorList>
            <person name="Rettenmaier R."/>
            <person name="Kowollik M.-L."/>
            <person name="Liebl W."/>
            <person name="Zverlov V."/>
        </authorList>
    </citation>
    <scope>NUCLEOTIDE SEQUENCE [LARGE SCALE GENOMIC DNA]</scope>
    <source>
        <strain evidence="1 2">MA18</strain>
    </source>
</reference>
<evidence type="ECO:0000313" key="1">
    <source>
        <dbReference type="EMBL" id="QNU66516.1"/>
    </source>
</evidence>
<organism evidence="1 2">
    <name type="scientific">Ruminiclostridium herbifermentans</name>
    <dbReference type="NCBI Taxonomy" id="2488810"/>
    <lineage>
        <taxon>Bacteria</taxon>
        <taxon>Bacillati</taxon>
        <taxon>Bacillota</taxon>
        <taxon>Clostridia</taxon>
        <taxon>Eubacteriales</taxon>
        <taxon>Oscillospiraceae</taxon>
        <taxon>Ruminiclostridium</taxon>
    </lineage>
</organism>